<keyword evidence="1" id="KW-0812">Transmembrane</keyword>
<sequence length="35" mass="4330">MFDLFNTSEMMMLGLVLFSSFWIFLFNYRQDNKDK</sequence>
<dbReference type="AlphaFoldDB" id="A0A382FQG9"/>
<reference evidence="2" key="1">
    <citation type="submission" date="2018-05" db="EMBL/GenBank/DDBJ databases">
        <authorList>
            <person name="Lanie J.A."/>
            <person name="Ng W.-L."/>
            <person name="Kazmierczak K.M."/>
            <person name="Andrzejewski T.M."/>
            <person name="Davidsen T.M."/>
            <person name="Wayne K.J."/>
            <person name="Tettelin H."/>
            <person name="Glass J.I."/>
            <person name="Rusch D."/>
            <person name="Podicherti R."/>
            <person name="Tsui H.-C.T."/>
            <person name="Winkler M.E."/>
        </authorList>
    </citation>
    <scope>NUCLEOTIDE SEQUENCE</scope>
</reference>
<evidence type="ECO:0000256" key="1">
    <source>
        <dbReference type="SAM" id="Phobius"/>
    </source>
</evidence>
<feature type="transmembrane region" description="Helical" evidence="1">
    <location>
        <begin position="12"/>
        <end position="28"/>
    </location>
</feature>
<keyword evidence="1" id="KW-1133">Transmembrane helix</keyword>
<protein>
    <submittedName>
        <fullName evidence="2">Uncharacterized protein</fullName>
    </submittedName>
</protein>
<evidence type="ECO:0000313" key="2">
    <source>
        <dbReference type="EMBL" id="SVB64357.1"/>
    </source>
</evidence>
<keyword evidence="1" id="KW-0472">Membrane</keyword>
<name>A0A382FQG9_9ZZZZ</name>
<accession>A0A382FQG9</accession>
<dbReference type="EMBL" id="UINC01050872">
    <property type="protein sequence ID" value="SVB64357.1"/>
    <property type="molecule type" value="Genomic_DNA"/>
</dbReference>
<gene>
    <name evidence="2" type="ORF">METZ01_LOCUS217211</name>
</gene>
<proteinExistence type="predicted"/>
<feature type="non-terminal residue" evidence="2">
    <location>
        <position position="35"/>
    </location>
</feature>
<organism evidence="2">
    <name type="scientific">marine metagenome</name>
    <dbReference type="NCBI Taxonomy" id="408172"/>
    <lineage>
        <taxon>unclassified sequences</taxon>
        <taxon>metagenomes</taxon>
        <taxon>ecological metagenomes</taxon>
    </lineage>
</organism>